<dbReference type="AlphaFoldDB" id="U4LV44"/>
<evidence type="ECO:0000256" key="6">
    <source>
        <dbReference type="ARBA" id="ARBA00048809"/>
    </source>
</evidence>
<dbReference type="InterPro" id="IPR039763">
    <property type="entry name" value="ARMT1"/>
</dbReference>
<dbReference type="GO" id="GO:0006974">
    <property type="term" value="P:DNA damage response"/>
    <property type="evidence" value="ECO:0007669"/>
    <property type="project" value="TreeGrafter"/>
</dbReference>
<comment type="catalytic activity">
    <reaction evidence="6 7">
        <text>beta-D-fructose 6-phosphate = dihydroxyacetone + D-glyceraldehyde 3-phosphate</text>
        <dbReference type="Rhea" id="RHEA:28002"/>
        <dbReference type="ChEBI" id="CHEBI:16016"/>
        <dbReference type="ChEBI" id="CHEBI:57634"/>
        <dbReference type="ChEBI" id="CHEBI:59776"/>
    </reaction>
</comment>
<protein>
    <recommendedName>
        <fullName evidence="7">Sugar phosphate phosphatase</fullName>
        <ecNumber evidence="7">3.1.3.-</ecNumber>
    </recommendedName>
</protein>
<dbReference type="EMBL" id="HF936442">
    <property type="protein sequence ID" value="CCX34262.1"/>
    <property type="molecule type" value="Genomic_DNA"/>
</dbReference>
<dbReference type="GO" id="GO:0005634">
    <property type="term" value="C:nucleus"/>
    <property type="evidence" value="ECO:0007669"/>
    <property type="project" value="TreeGrafter"/>
</dbReference>
<gene>
    <name evidence="9" type="ORF">PCON_03232</name>
</gene>
<keyword evidence="3 7" id="KW-0479">Metal-binding</keyword>
<evidence type="ECO:0000256" key="7">
    <source>
        <dbReference type="RuleBase" id="RU367030"/>
    </source>
</evidence>
<reference evidence="9 10" key="1">
    <citation type="journal article" date="2013" name="PLoS Genet.">
        <title>The genome and development-dependent transcriptomes of Pyronema confluens: a window into fungal evolution.</title>
        <authorList>
            <person name="Traeger S."/>
            <person name="Altegoer F."/>
            <person name="Freitag M."/>
            <person name="Gabaldon T."/>
            <person name="Kempken F."/>
            <person name="Kumar A."/>
            <person name="Marcet-Houben M."/>
            <person name="Poggeler S."/>
            <person name="Stajich J.E."/>
            <person name="Nowrousian M."/>
        </authorList>
    </citation>
    <scope>NUCLEOTIDE SEQUENCE [LARGE SCALE GENOMIC DNA]</scope>
    <source>
        <strain evidence="10">CBS 100304</strain>
        <tissue evidence="9">Vegetative mycelium</tissue>
    </source>
</reference>
<evidence type="ECO:0000256" key="3">
    <source>
        <dbReference type="ARBA" id="ARBA00022723"/>
    </source>
</evidence>
<dbReference type="eggNOG" id="KOG3870">
    <property type="taxonomic scope" value="Eukaryota"/>
</dbReference>
<name>U4LV44_PYROM</name>
<sequence length="485" mass="54973">MAYYGENDTKTELYSTADKSSFAFTSAIERWPVIITQVITDIFQTTNALPETNDTEKQRVKEGRAIVTELTALKYQLGHDYELLPIIDDGFPDVALYNAELAGLAAREKENNVPTTKKNPNGNPTWHKIAWLYSECYLYRRISSMLKRTEQWKEYDPFHATKNTTFRSSLTAVMELASKYKEITEKLRAGVEPDLEKEKLLFLEMAEICLWGNATDLSLLTSLTYEDIQKLQGSEARKKAENNILSNNLPSVFSKLQQIKESGKGSRRVDIVLDNSGFELFVDLVLAGYLLESGLATEIVFHPKDLPWFVSDVMPVDLHDLLAALADPVPYFSQLESAPKITDAQQSDLRFLATTWKGFLDDGRFKIRTDRFWTLPGSYWRLPACAPELFEELKTSELVIFKGDLNYRKLTGDAMWDPTTKFEEAIGPLGKEASGVRVLALRTCKADVVVGLPVGKDEELRQGDKARTWGWSGKWAVCQWWDGKA</sequence>
<comment type="domain">
    <text evidence="7">Subfamily III proteins have a conserved RTxK motif about 40-50 residues from the C-terminus; the threonine may be replaced by serine or cysteine.</text>
</comment>
<evidence type="ECO:0000256" key="1">
    <source>
        <dbReference type="ARBA" id="ARBA00001326"/>
    </source>
</evidence>
<evidence type="ECO:0000313" key="10">
    <source>
        <dbReference type="Proteomes" id="UP000018144"/>
    </source>
</evidence>
<comment type="similarity">
    <text evidence="2 7">Belongs to the damage-control phosphatase family. Sugar phosphate phosphatase III subfamily.</text>
</comment>
<dbReference type="EC" id="3.1.3.-" evidence="7"/>
<comment type="function">
    <text evidence="7">Metal-dependent phosphatase that shows phosphatase activity against several substrates, including fructose-1-phosphate and fructose-6-phosphate. Its preference for fructose-1-phosphate, a strong glycating agent that causes DNA damage rather than a canonical yeast metabolite, suggests a damage-control function in hexose phosphate metabolism.</text>
</comment>
<comment type="cofactor">
    <cofactor evidence="7">
        <name>Mn(2+)</name>
        <dbReference type="ChEBI" id="CHEBI:29035"/>
    </cofactor>
    <cofactor evidence="7">
        <name>Ni(2+)</name>
        <dbReference type="ChEBI" id="CHEBI:49786"/>
    </cofactor>
</comment>
<dbReference type="InterPro" id="IPR002791">
    <property type="entry name" value="ARMT1-like_metal-bd"/>
</dbReference>
<dbReference type="OrthoDB" id="541375at2759"/>
<accession>U4LV44</accession>
<evidence type="ECO:0000256" key="4">
    <source>
        <dbReference type="ARBA" id="ARBA00022801"/>
    </source>
</evidence>
<evidence type="ECO:0000313" key="9">
    <source>
        <dbReference type="EMBL" id="CCX34262.1"/>
    </source>
</evidence>
<dbReference type="GO" id="GO:0103026">
    <property type="term" value="F:fructose-1-phosphatase activity"/>
    <property type="evidence" value="ECO:0007669"/>
    <property type="project" value="RHEA"/>
</dbReference>
<evidence type="ECO:0000256" key="2">
    <source>
        <dbReference type="ARBA" id="ARBA00009519"/>
    </source>
</evidence>
<keyword evidence="4 7" id="KW-0378">Hydrolase</keyword>
<dbReference type="PANTHER" id="PTHR12260:SF6">
    <property type="entry name" value="DAMAGE-CONTROL PHOSPHATASE ARMT1"/>
    <property type="match status" value="1"/>
</dbReference>
<evidence type="ECO:0000256" key="5">
    <source>
        <dbReference type="ARBA" id="ARBA00023211"/>
    </source>
</evidence>
<dbReference type="InterPro" id="IPR036075">
    <property type="entry name" value="ARMT-1-like_metal-bd_sf"/>
</dbReference>
<comment type="catalytic activity">
    <reaction evidence="1 7">
        <text>beta-D-fructose 1-phosphate + H2O = D-fructose + phosphate</text>
        <dbReference type="Rhea" id="RHEA:35603"/>
        <dbReference type="ChEBI" id="CHEBI:15377"/>
        <dbReference type="ChEBI" id="CHEBI:37721"/>
        <dbReference type="ChEBI" id="CHEBI:43474"/>
        <dbReference type="ChEBI" id="CHEBI:138881"/>
    </reaction>
</comment>
<dbReference type="SUPFAM" id="SSF111321">
    <property type="entry name" value="AF1104-like"/>
    <property type="match status" value="1"/>
</dbReference>
<evidence type="ECO:0000259" key="8">
    <source>
        <dbReference type="Pfam" id="PF01937"/>
    </source>
</evidence>
<dbReference type="Pfam" id="PF01937">
    <property type="entry name" value="ARMT1-like_dom"/>
    <property type="match status" value="1"/>
</dbReference>
<dbReference type="GO" id="GO:0097023">
    <property type="term" value="F:fructose 6-phosphate aldolase activity"/>
    <property type="evidence" value="ECO:0007669"/>
    <property type="project" value="RHEA"/>
</dbReference>
<dbReference type="GO" id="GO:0046872">
    <property type="term" value="F:metal ion binding"/>
    <property type="evidence" value="ECO:0007669"/>
    <property type="project" value="UniProtKB-UniRule"/>
</dbReference>
<dbReference type="Gene3D" id="1.20.930.60">
    <property type="match status" value="1"/>
</dbReference>
<organism evidence="9 10">
    <name type="scientific">Pyronema omphalodes (strain CBS 100304)</name>
    <name type="common">Pyronema confluens</name>
    <dbReference type="NCBI Taxonomy" id="1076935"/>
    <lineage>
        <taxon>Eukaryota</taxon>
        <taxon>Fungi</taxon>
        <taxon>Dikarya</taxon>
        <taxon>Ascomycota</taxon>
        <taxon>Pezizomycotina</taxon>
        <taxon>Pezizomycetes</taxon>
        <taxon>Pezizales</taxon>
        <taxon>Pyronemataceae</taxon>
        <taxon>Pyronema</taxon>
    </lineage>
</organism>
<feature type="domain" description="Damage-control phosphatase ARMT1-like metal-binding" evidence="8">
    <location>
        <begin position="29"/>
        <end position="460"/>
    </location>
</feature>
<keyword evidence="10" id="KW-1185">Reference proteome</keyword>
<dbReference type="STRING" id="1076935.U4LV44"/>
<dbReference type="OMA" id="IFARQKM"/>
<keyword evidence="5 7" id="KW-0464">Manganese</keyword>
<proteinExistence type="inferred from homology"/>
<dbReference type="Proteomes" id="UP000018144">
    <property type="component" value="Unassembled WGS sequence"/>
</dbReference>
<dbReference type="Gene3D" id="3.40.50.10880">
    <property type="entry name" value="Uncharacterised protein PF01937, DUF89, domain 3"/>
    <property type="match status" value="1"/>
</dbReference>
<dbReference type="PANTHER" id="PTHR12260">
    <property type="entry name" value="DAMAGE-CONTROL PHOSPHATASE ARMT1"/>
    <property type="match status" value="1"/>
</dbReference>